<keyword evidence="3" id="KW-1185">Reference proteome</keyword>
<gene>
    <name evidence="2" type="ORF">NWP17_01375</name>
</gene>
<reference evidence="2 3" key="1">
    <citation type="journal article" date="2023" name="J. Phycol.">
        <title>Chrysosporum ovalisporum is synonymous with the true-branching cyanobacterium Umezakia natans (Nostocales/Aphanizomenonaceae).</title>
        <authorList>
            <person name="McGregor G.B."/>
            <person name="Sendall B.C."/>
            <person name="Niiyama Y."/>
            <person name="Tuji A."/>
            <person name="Willis A."/>
        </authorList>
    </citation>
    <scope>NUCLEOTIDE SEQUENCE [LARGE SCALE GENOMIC DNA]</scope>
    <source>
        <strain evidence="2 3">ANA360D</strain>
    </source>
</reference>
<dbReference type="EMBL" id="JANQDH010000012">
    <property type="protein sequence ID" value="MDH6059106.1"/>
    <property type="molecule type" value="Genomic_DNA"/>
</dbReference>
<sequence>MSSLLVLGVLPEIAVYLDETTAMLASYLVRFAYCYLVTIYGYAKQSIAHTTRAQLLTGKNRKIP</sequence>
<proteinExistence type="predicted"/>
<comment type="caution">
    <text evidence="2">The sequence shown here is derived from an EMBL/GenBank/DDBJ whole genome shotgun (WGS) entry which is preliminary data.</text>
</comment>
<dbReference type="AlphaFoldDB" id="A0AA43GPF6"/>
<evidence type="ECO:0000256" key="1">
    <source>
        <dbReference type="SAM" id="Phobius"/>
    </source>
</evidence>
<dbReference type="RefSeq" id="WP_280653123.1">
    <property type="nucleotide sequence ID" value="NZ_JANQDH010000012.1"/>
</dbReference>
<evidence type="ECO:0000313" key="2">
    <source>
        <dbReference type="EMBL" id="MDH6059106.1"/>
    </source>
</evidence>
<organism evidence="2 3">
    <name type="scientific">Chrysosporum bergii ANA360D</name>
    <dbReference type="NCBI Taxonomy" id="617107"/>
    <lineage>
        <taxon>Bacteria</taxon>
        <taxon>Bacillati</taxon>
        <taxon>Cyanobacteriota</taxon>
        <taxon>Cyanophyceae</taxon>
        <taxon>Nostocales</taxon>
        <taxon>Nodulariaceae</taxon>
        <taxon>Chrysosporum</taxon>
    </lineage>
</organism>
<keyword evidence="1" id="KW-0472">Membrane</keyword>
<feature type="transmembrane region" description="Helical" evidence="1">
    <location>
        <begin position="24"/>
        <end position="43"/>
    </location>
</feature>
<evidence type="ECO:0000313" key="3">
    <source>
        <dbReference type="Proteomes" id="UP001159387"/>
    </source>
</evidence>
<dbReference type="Proteomes" id="UP001159387">
    <property type="component" value="Unassembled WGS sequence"/>
</dbReference>
<accession>A0AA43GPF6</accession>
<protein>
    <submittedName>
        <fullName evidence="2">Uncharacterized protein</fullName>
    </submittedName>
</protein>
<keyword evidence="1" id="KW-1133">Transmembrane helix</keyword>
<name>A0AA43GPF6_9CYAN</name>
<keyword evidence="1" id="KW-0812">Transmembrane</keyword>